<gene>
    <name evidence="2" type="ORF">SAMN05421736_10714</name>
</gene>
<accession>A0A1H3QRE5</accession>
<evidence type="ECO:0000256" key="1">
    <source>
        <dbReference type="SAM" id="MobiDB-lite"/>
    </source>
</evidence>
<feature type="region of interest" description="Disordered" evidence="1">
    <location>
        <begin position="111"/>
        <end position="144"/>
    </location>
</feature>
<proteinExistence type="predicted"/>
<sequence length="163" mass="18962">MAISISCIKVLIGEMKCPLCAGRRSVCSRLDFESGRKGVEVVLKKVAALSSASNGEHISLSRFFLFRDFKIASMRGNRYETGSNCPQEWLMRTKRGRKRVNFFTPLQIRKKARNRRKNPPNGREEVLNRREKTENRRESHHPRCKMQIQKKVSSYCHFRSSSK</sequence>
<dbReference type="AlphaFoldDB" id="A0A1H3QRE5"/>
<protein>
    <submittedName>
        <fullName evidence="2">Uncharacterized protein</fullName>
    </submittedName>
</protein>
<reference evidence="3" key="1">
    <citation type="submission" date="2016-10" db="EMBL/GenBank/DDBJ databases">
        <authorList>
            <person name="Varghese N."/>
            <person name="Submissions S."/>
        </authorList>
    </citation>
    <scope>NUCLEOTIDE SEQUENCE [LARGE SCALE GENOMIC DNA]</scope>
    <source>
        <strain evidence="3">SP</strain>
    </source>
</reference>
<evidence type="ECO:0000313" key="3">
    <source>
        <dbReference type="Proteomes" id="UP000198935"/>
    </source>
</evidence>
<feature type="compositionally biased region" description="Basic and acidic residues" evidence="1">
    <location>
        <begin position="122"/>
        <end position="137"/>
    </location>
</feature>
<evidence type="ECO:0000313" key="2">
    <source>
        <dbReference type="EMBL" id="SDZ15900.1"/>
    </source>
</evidence>
<organism evidence="2 3">
    <name type="scientific">Evansella caseinilytica</name>
    <dbReference type="NCBI Taxonomy" id="1503961"/>
    <lineage>
        <taxon>Bacteria</taxon>
        <taxon>Bacillati</taxon>
        <taxon>Bacillota</taxon>
        <taxon>Bacilli</taxon>
        <taxon>Bacillales</taxon>
        <taxon>Bacillaceae</taxon>
        <taxon>Evansella</taxon>
    </lineage>
</organism>
<dbReference type="STRING" id="1503961.SAMN05421736_10714"/>
<keyword evidence="3" id="KW-1185">Reference proteome</keyword>
<dbReference type="Proteomes" id="UP000198935">
    <property type="component" value="Unassembled WGS sequence"/>
</dbReference>
<name>A0A1H3QRE5_9BACI</name>
<dbReference type="EMBL" id="FNPI01000007">
    <property type="protein sequence ID" value="SDZ15900.1"/>
    <property type="molecule type" value="Genomic_DNA"/>
</dbReference>